<dbReference type="AlphaFoldDB" id="A0A0Q0DD32"/>
<evidence type="ECO:0000313" key="2">
    <source>
        <dbReference type="Proteomes" id="UP000050266"/>
    </source>
</evidence>
<gene>
    <name evidence="1" type="ORF">ALO41_200234</name>
</gene>
<dbReference type="RefSeq" id="WP_057431246.1">
    <property type="nucleotide sequence ID" value="NZ_LIHQ01000131.1"/>
</dbReference>
<dbReference type="EMBL" id="LJRQ01000075">
    <property type="protein sequence ID" value="KPZ16413.1"/>
    <property type="molecule type" value="Genomic_DNA"/>
</dbReference>
<comment type="caution">
    <text evidence="1">The sequence shown here is derived from an EMBL/GenBank/DDBJ whole genome shotgun (WGS) entry which is preliminary data.</text>
</comment>
<organism evidence="1 2">
    <name type="scientific">Pseudomonas amygdali pv. ulmi</name>
    <dbReference type="NCBI Taxonomy" id="251720"/>
    <lineage>
        <taxon>Bacteria</taxon>
        <taxon>Pseudomonadati</taxon>
        <taxon>Pseudomonadota</taxon>
        <taxon>Gammaproteobacteria</taxon>
        <taxon>Pseudomonadales</taxon>
        <taxon>Pseudomonadaceae</taxon>
        <taxon>Pseudomonas</taxon>
        <taxon>Pseudomonas amygdali</taxon>
    </lineage>
</organism>
<dbReference type="Proteomes" id="UP000050266">
    <property type="component" value="Unassembled WGS sequence"/>
</dbReference>
<evidence type="ECO:0000313" key="1">
    <source>
        <dbReference type="EMBL" id="KPZ16413.1"/>
    </source>
</evidence>
<name>A0A0Q0DD32_PSEA0</name>
<accession>A0A0Q0DD32</accession>
<reference evidence="1 2" key="1">
    <citation type="submission" date="2015-09" db="EMBL/GenBank/DDBJ databases">
        <title>Genome announcement of multiple Pseudomonas syringae strains.</title>
        <authorList>
            <person name="Thakur S."/>
            <person name="Wang P.W."/>
            <person name="Gong Y."/>
            <person name="Weir B.S."/>
            <person name="Guttman D.S."/>
        </authorList>
    </citation>
    <scope>NUCLEOTIDE SEQUENCE [LARGE SCALE GENOMIC DNA]</scope>
    <source>
        <strain evidence="1 2">ICMP3962</strain>
    </source>
</reference>
<dbReference type="PATRIC" id="fig|251720.4.peg.3428"/>
<proteinExistence type="predicted"/>
<sequence>MQMHEVFEVTEAVGVDETNRLIQQDGWKLVAVTQRDRVGTVYVLGKPKQAGPKGGVGMLLRNRPAVAEGGDD</sequence>
<protein>
    <submittedName>
        <fullName evidence="1">Uncharacterized protein</fullName>
    </submittedName>
</protein>